<evidence type="ECO:0000313" key="7">
    <source>
        <dbReference type="EMBL" id="WYJ90132.1"/>
    </source>
</evidence>
<dbReference type="EMBL" id="CP147247">
    <property type="protein sequence ID" value="WYJ90132.1"/>
    <property type="molecule type" value="Genomic_DNA"/>
</dbReference>
<dbReference type="OrthoDB" id="9787103at2"/>
<dbReference type="Proteomes" id="UP000195141">
    <property type="component" value="Chromosome"/>
</dbReference>
<evidence type="ECO:0000313" key="6">
    <source>
        <dbReference type="EMBL" id="OTP13478.1"/>
    </source>
</evidence>
<keyword evidence="8" id="KW-1185">Reference proteome</keyword>
<dbReference type="InterPro" id="IPR036388">
    <property type="entry name" value="WH-like_DNA-bd_sf"/>
</dbReference>
<evidence type="ECO:0000256" key="4">
    <source>
        <dbReference type="PROSITE-ProRule" id="PRU01091"/>
    </source>
</evidence>
<dbReference type="InterPro" id="IPR016032">
    <property type="entry name" value="Sig_transdc_resp-reg_C-effctor"/>
</dbReference>
<dbReference type="GO" id="GO:0003677">
    <property type="term" value="F:DNA binding"/>
    <property type="evidence" value="ECO:0007669"/>
    <property type="project" value="UniProtKB-UniRule"/>
</dbReference>
<reference evidence="7" key="3">
    <citation type="submission" date="2024-03" db="EMBL/GenBank/DDBJ databases">
        <title>The Genome Sequence of Enterococcus sp. DIV0242b.</title>
        <authorList>
            <consortium name="The Broad Institute Genomics Platform"/>
            <consortium name="The Broad Institute Microbial Omics Core"/>
            <consortium name="The Broad Institute Genomic Center for Infectious Diseases"/>
            <person name="Earl A."/>
            <person name="Manson A."/>
            <person name="Gilmore M."/>
            <person name="Schwartman J."/>
            <person name="Shea T."/>
            <person name="Abouelleil A."/>
            <person name="Cao P."/>
            <person name="Chapman S."/>
            <person name="Cusick C."/>
            <person name="Young S."/>
            <person name="Neafsey D."/>
            <person name="Nusbaum C."/>
            <person name="Birren B."/>
        </authorList>
    </citation>
    <scope>NUCLEOTIDE SEQUENCE</scope>
    <source>
        <strain evidence="7">9E7_DIV0242</strain>
    </source>
</reference>
<dbReference type="GO" id="GO:0000160">
    <property type="term" value="P:phosphorelay signal transduction system"/>
    <property type="evidence" value="ECO:0007669"/>
    <property type="project" value="InterPro"/>
</dbReference>
<accession>A0A242K3A7</accession>
<dbReference type="PROSITE" id="PS51755">
    <property type="entry name" value="OMPR_PHOB"/>
    <property type="match status" value="1"/>
</dbReference>
<dbReference type="Gene3D" id="1.10.10.10">
    <property type="entry name" value="Winged helix-like DNA-binding domain superfamily/Winged helix DNA-binding domain"/>
    <property type="match status" value="1"/>
</dbReference>
<evidence type="ECO:0000256" key="3">
    <source>
        <dbReference type="ARBA" id="ARBA00023163"/>
    </source>
</evidence>
<proteinExistence type="predicted"/>
<sequence>MFNIGVISVSGSIQDNYIDVLENGDTKVIEVLPSEVNKKIEQVDAVIINDDTQENVAQICSLIMKLKAGQNPLVWVMTKEPDPVNRLIFLQLGADGNLNSLVDPNEFKLIINNALDRHIKSKKSIQTETKPKKIYKRSFELVDQNFSVMIDNDREIPLTKLEYQLLKILHSKPNMAFTYEELFERLWQKPDKNYKFRISNLIFHLRKKVEENPEQPYFIITVRSKGYFLNMT</sequence>
<organism evidence="6">
    <name type="scientific">Candidatus Enterococcus clewellii</name>
    <dbReference type="NCBI Taxonomy" id="1834193"/>
    <lineage>
        <taxon>Bacteria</taxon>
        <taxon>Bacillati</taxon>
        <taxon>Bacillota</taxon>
        <taxon>Bacilli</taxon>
        <taxon>Lactobacillales</taxon>
        <taxon>Enterococcaceae</taxon>
        <taxon>Enterococcus</taxon>
    </lineage>
</organism>
<gene>
    <name evidence="7" type="ORF">A5888_001860</name>
    <name evidence="6" type="ORF">A5888_002956</name>
</gene>
<keyword evidence="2 4" id="KW-0238">DNA-binding</keyword>
<evidence type="ECO:0000256" key="2">
    <source>
        <dbReference type="ARBA" id="ARBA00023125"/>
    </source>
</evidence>
<keyword evidence="1" id="KW-0805">Transcription regulation</keyword>
<dbReference type="InterPro" id="IPR001867">
    <property type="entry name" value="OmpR/PhoB-type_DNA-bd"/>
</dbReference>
<evidence type="ECO:0000256" key="1">
    <source>
        <dbReference type="ARBA" id="ARBA00023015"/>
    </source>
</evidence>
<name>A0A242K3A7_9ENTE</name>
<dbReference type="RefSeq" id="WP_086349970.1">
    <property type="nucleotide sequence ID" value="NZ_CP147247.1"/>
</dbReference>
<dbReference type="GO" id="GO:0006355">
    <property type="term" value="P:regulation of DNA-templated transcription"/>
    <property type="evidence" value="ECO:0007669"/>
    <property type="project" value="InterPro"/>
</dbReference>
<reference evidence="6" key="1">
    <citation type="submission" date="2017-05" db="EMBL/GenBank/DDBJ databases">
        <title>The Genome Sequence of Enterococcus sp. 9E7_DIV0242.</title>
        <authorList>
            <consortium name="The Broad Institute Genomics Platform"/>
            <consortium name="The Broad Institute Genomic Center for Infectious Diseases"/>
            <person name="Earl A."/>
            <person name="Manson A."/>
            <person name="Schwartman J."/>
            <person name="Gilmore M."/>
            <person name="Abouelleil A."/>
            <person name="Cao P."/>
            <person name="Chapman S."/>
            <person name="Cusick C."/>
            <person name="Shea T."/>
            <person name="Young S."/>
            <person name="Neafsey D."/>
            <person name="Nusbaum C."/>
            <person name="Birren B."/>
        </authorList>
    </citation>
    <scope>NUCLEOTIDE SEQUENCE [LARGE SCALE GENOMIC DNA]</scope>
    <source>
        <strain evidence="6">9E7_DIV0242</strain>
    </source>
</reference>
<evidence type="ECO:0000259" key="5">
    <source>
        <dbReference type="PROSITE" id="PS51755"/>
    </source>
</evidence>
<dbReference type="SUPFAM" id="SSF46894">
    <property type="entry name" value="C-terminal effector domain of the bipartite response regulators"/>
    <property type="match status" value="1"/>
</dbReference>
<feature type="DNA-binding region" description="OmpR/PhoB-type" evidence="4">
    <location>
        <begin position="132"/>
        <end position="231"/>
    </location>
</feature>
<protein>
    <recommendedName>
        <fullName evidence="5">OmpR/PhoB-type domain-containing protein</fullName>
    </recommendedName>
</protein>
<reference evidence="7" key="2">
    <citation type="submission" date="2017-05" db="EMBL/GenBank/DDBJ databases">
        <authorList>
            <consortium name="The Broad Institute Genomics Platform"/>
            <consortium name="The Broad Institute Genomic Center for Infectious Diseases"/>
            <person name="Earl A."/>
            <person name="Manson A."/>
            <person name="Schwartman J."/>
            <person name="Gilmore M."/>
            <person name="Abouelleil A."/>
            <person name="Cao P."/>
            <person name="Chapman S."/>
            <person name="Cusick C."/>
            <person name="Shea T."/>
            <person name="Young S."/>
            <person name="Neafsey D."/>
            <person name="Nusbaum C."/>
            <person name="Birren B."/>
        </authorList>
    </citation>
    <scope>NUCLEOTIDE SEQUENCE</scope>
    <source>
        <strain evidence="7">9E7_DIV0242</strain>
    </source>
</reference>
<dbReference type="Pfam" id="PF00486">
    <property type="entry name" value="Trans_reg_C"/>
    <property type="match status" value="1"/>
</dbReference>
<dbReference type="CDD" id="cd00383">
    <property type="entry name" value="trans_reg_C"/>
    <property type="match status" value="1"/>
</dbReference>
<evidence type="ECO:0000313" key="8">
    <source>
        <dbReference type="Proteomes" id="UP000195141"/>
    </source>
</evidence>
<feature type="domain" description="OmpR/PhoB-type" evidence="5">
    <location>
        <begin position="132"/>
        <end position="231"/>
    </location>
</feature>
<keyword evidence="3" id="KW-0804">Transcription</keyword>
<dbReference type="SMART" id="SM00862">
    <property type="entry name" value="Trans_reg_C"/>
    <property type="match status" value="1"/>
</dbReference>
<dbReference type="EMBL" id="NGMM01000005">
    <property type="protein sequence ID" value="OTP13478.1"/>
    <property type="molecule type" value="Genomic_DNA"/>
</dbReference>
<dbReference type="AlphaFoldDB" id="A0A242K3A7"/>